<proteinExistence type="inferred from homology"/>
<dbReference type="Gene3D" id="2.70.50.40">
    <property type="entry name" value="GMP phosphodiesterase, delta subunit"/>
    <property type="match status" value="1"/>
</dbReference>
<feature type="region of interest" description="Disordered" evidence="2">
    <location>
        <begin position="108"/>
        <end position="137"/>
    </location>
</feature>
<evidence type="ECO:0000256" key="2">
    <source>
        <dbReference type="SAM" id="MobiDB-lite"/>
    </source>
</evidence>
<evidence type="ECO:0000313" key="4">
    <source>
        <dbReference type="EMBL" id="CAD9251010.1"/>
    </source>
</evidence>
<dbReference type="Pfam" id="PF05351">
    <property type="entry name" value="GMP_PDE_delta"/>
    <property type="match status" value="1"/>
</dbReference>
<comment type="similarity">
    <text evidence="1">Belongs to the PDE6D/unc-119 family.</text>
</comment>
<accession>A0A7S1XMZ8</accession>
<dbReference type="PANTHER" id="PTHR12976">
    <property type="entry name" value="RETINAL ROD RHODOPSIN-SENSITIVE CGMP 3',5'-CYCLIC PHOSPHODIESTERASE DELTA-SUBUNIT"/>
    <property type="match status" value="1"/>
</dbReference>
<feature type="compositionally biased region" description="Polar residues" evidence="2">
    <location>
        <begin position="120"/>
        <end position="130"/>
    </location>
</feature>
<protein>
    <recommendedName>
        <fullName evidence="3">GMP phosphodiesterase delta subunit domain-containing protein</fullName>
    </recommendedName>
</protein>
<feature type="domain" description="GMP phosphodiesterase delta subunit" evidence="3">
    <location>
        <begin position="244"/>
        <end position="382"/>
    </location>
</feature>
<organism evidence="4">
    <name type="scientific">Phaeomonas parva</name>
    <dbReference type="NCBI Taxonomy" id="124430"/>
    <lineage>
        <taxon>Eukaryota</taxon>
        <taxon>Sar</taxon>
        <taxon>Stramenopiles</taxon>
        <taxon>Ochrophyta</taxon>
        <taxon>Pinguiophyceae</taxon>
        <taxon>Pinguiochrysidales</taxon>
        <taxon>Pinguiochrysidaceae</taxon>
        <taxon>Phaeomonas</taxon>
    </lineage>
</organism>
<dbReference type="InterPro" id="IPR008015">
    <property type="entry name" value="PDED_dom"/>
</dbReference>
<dbReference type="PANTHER" id="PTHR12976:SF0">
    <property type="entry name" value="RETINAL ROD RHODOPSIN-SENSITIVE CGMP 3',5'-CYCLIC PHOSPHODIESTERASE SUBUNIT DELTA"/>
    <property type="match status" value="1"/>
</dbReference>
<evidence type="ECO:0000259" key="3">
    <source>
        <dbReference type="Pfam" id="PF05351"/>
    </source>
</evidence>
<evidence type="ECO:0000256" key="1">
    <source>
        <dbReference type="ARBA" id="ARBA00008102"/>
    </source>
</evidence>
<name>A0A7S1XMZ8_9STRA</name>
<sequence>MPLRPALCAPHPWPLPGPAQLTSELRTKALVGLSNHRWRARATRVAASPRPLTRAGTGARGGNSPLRTASGRVRLEVREEPKRVFGSVRTMAESKDCKAESPLAKKGGGFSYWNGANGAPSETSEENNSYQDEEAKSEDKYVAAMMMRRGAGRRRGSNAESSVGILDSIEEVRGQKEGGHLDLSRASRTSEYNGQFSANDVVVGDDGDDSEMEDDDAAEREWNIRKTLPEVGEIIVSSDPEAADIVRGFRIVTMTMRDADTGQLVWEEDEWGDDMFECEMEAHLPASILELKAVSREIVFYSAKCINDFRLTQKLIFGGVAIEEWEFRFGFVIAGSRNSWQQQIEAAAQMLEPEALSGNLVIETSFYDGATFLCKNLVRIHYV</sequence>
<dbReference type="EMBL" id="HBGJ01014635">
    <property type="protein sequence ID" value="CAD9251010.1"/>
    <property type="molecule type" value="Transcribed_RNA"/>
</dbReference>
<dbReference type="SUPFAM" id="SSF81296">
    <property type="entry name" value="E set domains"/>
    <property type="match status" value="1"/>
</dbReference>
<dbReference type="AlphaFoldDB" id="A0A7S1XMZ8"/>
<gene>
    <name evidence="4" type="ORF">PPAR1163_LOCUS9371</name>
</gene>
<dbReference type="InterPro" id="IPR014756">
    <property type="entry name" value="Ig_E-set"/>
</dbReference>
<reference evidence="4" key="1">
    <citation type="submission" date="2021-01" db="EMBL/GenBank/DDBJ databases">
        <authorList>
            <person name="Corre E."/>
            <person name="Pelletier E."/>
            <person name="Niang G."/>
            <person name="Scheremetjew M."/>
            <person name="Finn R."/>
            <person name="Kale V."/>
            <person name="Holt S."/>
            <person name="Cochrane G."/>
            <person name="Meng A."/>
            <person name="Brown T."/>
            <person name="Cohen L."/>
        </authorList>
    </citation>
    <scope>NUCLEOTIDE SEQUENCE</scope>
    <source>
        <strain evidence="4">CCMP2877</strain>
    </source>
</reference>
<dbReference type="InterPro" id="IPR037036">
    <property type="entry name" value="PDED_dom_sf"/>
</dbReference>
<dbReference type="GO" id="GO:0005737">
    <property type="term" value="C:cytoplasm"/>
    <property type="evidence" value="ECO:0007669"/>
    <property type="project" value="TreeGrafter"/>
</dbReference>
<feature type="region of interest" description="Disordered" evidence="2">
    <location>
        <begin position="41"/>
        <end position="69"/>
    </location>
</feature>